<evidence type="ECO:0000256" key="10">
    <source>
        <dbReference type="ARBA" id="ARBA00032441"/>
    </source>
</evidence>
<keyword evidence="4" id="KW-0963">Cytoplasm</keyword>
<dbReference type="EMBL" id="MEZZ01000041">
    <property type="protein sequence ID" value="OGD68079.1"/>
    <property type="molecule type" value="Genomic_DNA"/>
</dbReference>
<name>A0A1F5EL00_9BACT</name>
<dbReference type="SUPFAM" id="SSF52540">
    <property type="entry name" value="P-loop containing nucleoside triphosphate hydrolases"/>
    <property type="match status" value="1"/>
</dbReference>
<dbReference type="InterPro" id="IPR003442">
    <property type="entry name" value="T6A_TsaE"/>
</dbReference>
<proteinExistence type="inferred from homology"/>
<dbReference type="GO" id="GO:0005524">
    <property type="term" value="F:ATP binding"/>
    <property type="evidence" value="ECO:0007669"/>
    <property type="project" value="UniProtKB-KW"/>
</dbReference>
<evidence type="ECO:0000256" key="4">
    <source>
        <dbReference type="ARBA" id="ARBA00022490"/>
    </source>
</evidence>
<evidence type="ECO:0000313" key="11">
    <source>
        <dbReference type="EMBL" id="OGD68079.1"/>
    </source>
</evidence>
<dbReference type="GO" id="GO:0005737">
    <property type="term" value="C:cytoplasm"/>
    <property type="evidence" value="ECO:0007669"/>
    <property type="project" value="UniProtKB-SubCell"/>
</dbReference>
<dbReference type="PANTHER" id="PTHR33540:SF2">
    <property type="entry name" value="TRNA THREONYLCARBAMOYLADENOSINE BIOSYNTHESIS PROTEIN TSAE"/>
    <property type="match status" value="1"/>
</dbReference>
<evidence type="ECO:0000256" key="6">
    <source>
        <dbReference type="ARBA" id="ARBA00022723"/>
    </source>
</evidence>
<evidence type="ECO:0000256" key="2">
    <source>
        <dbReference type="ARBA" id="ARBA00007599"/>
    </source>
</evidence>
<dbReference type="GO" id="GO:0016740">
    <property type="term" value="F:transferase activity"/>
    <property type="evidence" value="ECO:0007669"/>
    <property type="project" value="UniProtKB-KW"/>
</dbReference>
<evidence type="ECO:0000256" key="3">
    <source>
        <dbReference type="ARBA" id="ARBA00019010"/>
    </source>
</evidence>
<dbReference type="PANTHER" id="PTHR33540">
    <property type="entry name" value="TRNA THREONYLCARBAMOYLADENOSINE BIOSYNTHESIS PROTEIN TSAE"/>
    <property type="match status" value="1"/>
</dbReference>
<evidence type="ECO:0000256" key="9">
    <source>
        <dbReference type="ARBA" id="ARBA00022842"/>
    </source>
</evidence>
<dbReference type="Pfam" id="PF02367">
    <property type="entry name" value="TsaE"/>
    <property type="match status" value="1"/>
</dbReference>
<comment type="caution">
    <text evidence="11">The sequence shown here is derived from an EMBL/GenBank/DDBJ whole genome shotgun (WGS) entry which is preliminary data.</text>
</comment>
<keyword evidence="8" id="KW-0067">ATP-binding</keyword>
<comment type="similarity">
    <text evidence="2">Belongs to the TsaE family.</text>
</comment>
<keyword evidence="11" id="KW-0808">Transferase</keyword>
<accession>A0A1F5EL00</accession>
<keyword evidence="9" id="KW-0460">Magnesium</keyword>
<keyword evidence="7" id="KW-0547">Nucleotide-binding</keyword>
<gene>
    <name evidence="11" type="ORF">A2811_02420</name>
</gene>
<evidence type="ECO:0000256" key="5">
    <source>
        <dbReference type="ARBA" id="ARBA00022694"/>
    </source>
</evidence>
<comment type="subcellular location">
    <subcellularLocation>
        <location evidence="1">Cytoplasm</location>
    </subcellularLocation>
</comment>
<dbReference type="GO" id="GO:0046872">
    <property type="term" value="F:metal ion binding"/>
    <property type="evidence" value="ECO:0007669"/>
    <property type="project" value="UniProtKB-KW"/>
</dbReference>
<dbReference type="NCBIfam" id="TIGR00150">
    <property type="entry name" value="T6A_YjeE"/>
    <property type="match status" value="1"/>
</dbReference>
<protein>
    <recommendedName>
        <fullName evidence="3">tRNA threonylcarbamoyladenosine biosynthesis protein TsaE</fullName>
    </recommendedName>
    <alternativeName>
        <fullName evidence="10">t(6)A37 threonylcarbamoyladenosine biosynthesis protein TsaE</fullName>
    </alternativeName>
</protein>
<evidence type="ECO:0000313" key="12">
    <source>
        <dbReference type="Proteomes" id="UP000186670"/>
    </source>
</evidence>
<dbReference type="Proteomes" id="UP000186670">
    <property type="component" value="Unassembled WGS sequence"/>
</dbReference>
<organism evidence="11 12">
    <name type="scientific">Candidatus Campbellbacteria bacterium RIFCSPHIGHO2_01_FULL_34_10</name>
    <dbReference type="NCBI Taxonomy" id="1797577"/>
    <lineage>
        <taxon>Bacteria</taxon>
        <taxon>Candidatus Campbelliibacteriota</taxon>
    </lineage>
</organism>
<dbReference type="AlphaFoldDB" id="A0A1F5EL00"/>
<evidence type="ECO:0000256" key="1">
    <source>
        <dbReference type="ARBA" id="ARBA00004496"/>
    </source>
</evidence>
<dbReference type="InterPro" id="IPR027417">
    <property type="entry name" value="P-loop_NTPase"/>
</dbReference>
<evidence type="ECO:0000256" key="7">
    <source>
        <dbReference type="ARBA" id="ARBA00022741"/>
    </source>
</evidence>
<dbReference type="GO" id="GO:0002949">
    <property type="term" value="P:tRNA threonylcarbamoyladenosine modification"/>
    <property type="evidence" value="ECO:0007669"/>
    <property type="project" value="InterPro"/>
</dbReference>
<dbReference type="Gene3D" id="3.40.50.300">
    <property type="entry name" value="P-loop containing nucleotide triphosphate hydrolases"/>
    <property type="match status" value="1"/>
</dbReference>
<evidence type="ECO:0000256" key="8">
    <source>
        <dbReference type="ARBA" id="ARBA00022840"/>
    </source>
</evidence>
<keyword evidence="6" id="KW-0479">Metal-binding</keyword>
<keyword evidence="5" id="KW-0819">tRNA processing</keyword>
<sequence length="144" mass="16468">MIKKIKNLEEMKKFAISVANKTKIGKKATIFCLYGDLGSGKTTFTKGFVSAFGVKQNVTSPTFVIEKIYKLPKSLGKFKHIIHIDAYRLSGGEEMIELGWKEIIENPENIILVEWPEKIADILPKNIKKIEFTFVDEDKRIVNY</sequence>
<reference evidence="11 12" key="1">
    <citation type="journal article" date="2016" name="Nat. Commun.">
        <title>Thousands of microbial genomes shed light on interconnected biogeochemical processes in an aquifer system.</title>
        <authorList>
            <person name="Anantharaman K."/>
            <person name="Brown C.T."/>
            <person name="Hug L.A."/>
            <person name="Sharon I."/>
            <person name="Castelle C.J."/>
            <person name="Probst A.J."/>
            <person name="Thomas B.C."/>
            <person name="Singh A."/>
            <person name="Wilkins M.J."/>
            <person name="Karaoz U."/>
            <person name="Brodie E.L."/>
            <person name="Williams K.H."/>
            <person name="Hubbard S.S."/>
            <person name="Banfield J.F."/>
        </authorList>
    </citation>
    <scope>NUCLEOTIDE SEQUENCE [LARGE SCALE GENOMIC DNA]</scope>
</reference>